<dbReference type="AlphaFoldDB" id="A0A6G1EB22"/>
<dbReference type="Proteomes" id="UP000479710">
    <property type="component" value="Unassembled WGS sequence"/>
</dbReference>
<keyword evidence="2" id="KW-1185">Reference proteome</keyword>
<dbReference type="InterPro" id="IPR021109">
    <property type="entry name" value="Peptidase_aspartic_dom_sf"/>
</dbReference>
<reference evidence="1 2" key="1">
    <citation type="submission" date="2019-11" db="EMBL/GenBank/DDBJ databases">
        <title>Whole genome sequence of Oryza granulata.</title>
        <authorList>
            <person name="Li W."/>
        </authorList>
    </citation>
    <scope>NUCLEOTIDE SEQUENCE [LARGE SCALE GENOMIC DNA]</scope>
    <source>
        <strain evidence="2">cv. Menghai</strain>
        <tissue evidence="1">Leaf</tissue>
    </source>
</reference>
<evidence type="ECO:0000313" key="1">
    <source>
        <dbReference type="EMBL" id="KAF0921622.1"/>
    </source>
</evidence>
<sequence length="144" mass="15563">MEIDDDEANNDDAADNNVEISLLAFTGINMGNVMQLAVFIGGSTLHAMVDMGSTHCFFITAVAQRLGLCPTLCPGLSVGVANGERLPSSGVCRVVPVRIGKEMFDIDIYIMDLGGYEMVLGCYWLCTLVETETMITIMKQAEDT</sequence>
<gene>
    <name evidence="1" type="ORF">E2562_011374</name>
</gene>
<protein>
    <recommendedName>
        <fullName evidence="3">Aspartic peptidase DDI1-type domain-containing protein</fullName>
    </recommendedName>
</protein>
<dbReference type="Gene3D" id="2.40.70.10">
    <property type="entry name" value="Acid Proteases"/>
    <property type="match status" value="1"/>
</dbReference>
<proteinExistence type="predicted"/>
<dbReference type="OrthoDB" id="696591at2759"/>
<name>A0A6G1EB22_9ORYZ</name>
<evidence type="ECO:0008006" key="3">
    <source>
        <dbReference type="Google" id="ProtNLM"/>
    </source>
</evidence>
<dbReference type="Pfam" id="PF13650">
    <property type="entry name" value="Asp_protease_2"/>
    <property type="match status" value="1"/>
</dbReference>
<evidence type="ECO:0000313" key="2">
    <source>
        <dbReference type="Proteomes" id="UP000479710"/>
    </source>
</evidence>
<dbReference type="EMBL" id="SPHZ02000004">
    <property type="protein sequence ID" value="KAF0921622.1"/>
    <property type="molecule type" value="Genomic_DNA"/>
</dbReference>
<organism evidence="1 2">
    <name type="scientific">Oryza meyeriana var. granulata</name>
    <dbReference type="NCBI Taxonomy" id="110450"/>
    <lineage>
        <taxon>Eukaryota</taxon>
        <taxon>Viridiplantae</taxon>
        <taxon>Streptophyta</taxon>
        <taxon>Embryophyta</taxon>
        <taxon>Tracheophyta</taxon>
        <taxon>Spermatophyta</taxon>
        <taxon>Magnoliopsida</taxon>
        <taxon>Liliopsida</taxon>
        <taxon>Poales</taxon>
        <taxon>Poaceae</taxon>
        <taxon>BOP clade</taxon>
        <taxon>Oryzoideae</taxon>
        <taxon>Oryzeae</taxon>
        <taxon>Oryzinae</taxon>
        <taxon>Oryza</taxon>
        <taxon>Oryza meyeriana</taxon>
    </lineage>
</organism>
<dbReference type="CDD" id="cd00303">
    <property type="entry name" value="retropepsin_like"/>
    <property type="match status" value="1"/>
</dbReference>
<comment type="caution">
    <text evidence="1">The sequence shown here is derived from an EMBL/GenBank/DDBJ whole genome shotgun (WGS) entry which is preliminary data.</text>
</comment>
<accession>A0A6G1EB22</accession>